<reference evidence="1 2" key="1">
    <citation type="submission" date="2015-09" db="EMBL/GenBank/DDBJ databases">
        <authorList>
            <person name="Xu Y."/>
            <person name="Nagy A."/>
            <person name="Liu N.T."/>
            <person name="Nou X."/>
        </authorList>
    </citation>
    <scope>NUCLEOTIDE SEQUENCE [LARGE SCALE GENOMIC DNA]</scope>
    <source>
        <strain evidence="1 2">FC1138</strain>
    </source>
</reference>
<protein>
    <submittedName>
        <fullName evidence="1">Uncharacterized protein</fullName>
    </submittedName>
</protein>
<evidence type="ECO:0000313" key="1">
    <source>
        <dbReference type="EMBL" id="ANH73899.1"/>
    </source>
</evidence>
<sequence>MLHGTGWQTHISNVIGTGYAVVGGHPVYSHLYFDGLRFIMGGLHRARGAGRTAAFERLPPMSGQLVYKKPYVSRNHGRMNFWRSVLRCPSPTPCLRRVGRTCLGGLPQC</sequence>
<accession>A0AAC9FRM9</accession>
<dbReference type="EMBL" id="CP012605">
    <property type="protein sequence ID" value="ANH73899.1"/>
    <property type="molecule type" value="Genomic_DNA"/>
</dbReference>
<dbReference type="AlphaFoldDB" id="A0AAC9FRM9"/>
<proteinExistence type="predicted"/>
<name>A0AAC9FRM9_9RALS</name>
<gene>
    <name evidence="1" type="ORF">ACS15_0283</name>
</gene>
<dbReference type="Proteomes" id="UP000077927">
    <property type="component" value="Chromosome 1"/>
</dbReference>
<evidence type="ECO:0000313" key="2">
    <source>
        <dbReference type="Proteomes" id="UP000077927"/>
    </source>
</evidence>
<organism evidence="1 2">
    <name type="scientific">Ralstonia insidiosa</name>
    <dbReference type="NCBI Taxonomy" id="190721"/>
    <lineage>
        <taxon>Bacteria</taxon>
        <taxon>Pseudomonadati</taxon>
        <taxon>Pseudomonadota</taxon>
        <taxon>Betaproteobacteria</taxon>
        <taxon>Burkholderiales</taxon>
        <taxon>Burkholderiaceae</taxon>
        <taxon>Ralstonia</taxon>
    </lineage>
</organism>
<dbReference type="KEGG" id="rin:ACS15_0283"/>